<dbReference type="GO" id="GO:1990966">
    <property type="term" value="P:ATP generation from poly-ADP-D-ribose"/>
    <property type="evidence" value="ECO:0007669"/>
    <property type="project" value="TreeGrafter"/>
</dbReference>
<feature type="binding site" evidence="4">
    <location>
        <position position="286"/>
    </location>
    <ligand>
        <name>substrate</name>
    </ligand>
</feature>
<evidence type="ECO:0000313" key="7">
    <source>
        <dbReference type="EMBL" id="CAK5276629.1"/>
    </source>
</evidence>
<evidence type="ECO:0000313" key="8">
    <source>
        <dbReference type="Proteomes" id="UP001295794"/>
    </source>
</evidence>
<keyword evidence="3" id="KW-0378">Hydrolase</keyword>
<dbReference type="Pfam" id="PF05028">
    <property type="entry name" value="PARG_cat_C"/>
    <property type="match status" value="1"/>
</dbReference>
<reference evidence="7" key="1">
    <citation type="submission" date="2023-11" db="EMBL/GenBank/DDBJ databases">
        <authorList>
            <person name="De Vega J J."/>
            <person name="De Vega J J."/>
        </authorList>
    </citation>
    <scope>NUCLEOTIDE SEQUENCE</scope>
</reference>
<dbReference type="PANTHER" id="PTHR12837:SF0">
    <property type="entry name" value="POLY(ADP-RIBOSE) GLYCOHYDROLASE"/>
    <property type="match status" value="1"/>
</dbReference>
<evidence type="ECO:0000259" key="6">
    <source>
        <dbReference type="Pfam" id="PF20811"/>
    </source>
</evidence>
<keyword evidence="8" id="KW-1185">Reference proteome</keyword>
<gene>
    <name evidence="7" type="ORF">MYCIT1_LOCUS25052</name>
</gene>
<comment type="caution">
    <text evidence="7">The sequence shown here is derived from an EMBL/GenBank/DDBJ whole genome shotgun (WGS) entry which is preliminary data.</text>
</comment>
<feature type="domain" description="PARG helical" evidence="6">
    <location>
        <begin position="76"/>
        <end position="185"/>
    </location>
</feature>
<evidence type="ECO:0000256" key="4">
    <source>
        <dbReference type="PIRSR" id="PIRSR607724-2"/>
    </source>
</evidence>
<evidence type="ECO:0000259" key="5">
    <source>
        <dbReference type="Pfam" id="PF05028"/>
    </source>
</evidence>
<dbReference type="InterPro" id="IPR007724">
    <property type="entry name" value="Poly_GlycHdrlase"/>
</dbReference>
<dbReference type="GO" id="GO:0005737">
    <property type="term" value="C:cytoplasm"/>
    <property type="evidence" value="ECO:0007669"/>
    <property type="project" value="TreeGrafter"/>
</dbReference>
<dbReference type="GO" id="GO:0006282">
    <property type="term" value="P:regulation of DNA repair"/>
    <property type="evidence" value="ECO:0007669"/>
    <property type="project" value="InterPro"/>
</dbReference>
<accession>A0AAD2HH83</accession>
<feature type="binding site" evidence="4">
    <location>
        <position position="245"/>
    </location>
    <ligand>
        <name>substrate</name>
    </ligand>
</feature>
<evidence type="ECO:0000256" key="3">
    <source>
        <dbReference type="ARBA" id="ARBA00022801"/>
    </source>
</evidence>
<protein>
    <recommendedName>
        <fullName evidence="2">poly(ADP-ribose) glycohydrolase</fullName>
        <ecNumber evidence="2">3.2.1.143</ecNumber>
    </recommendedName>
</protein>
<comment type="similarity">
    <text evidence="1">Belongs to the poly(ADP-ribose) glycohydrolase family.</text>
</comment>
<dbReference type="GO" id="GO:0005975">
    <property type="term" value="P:carbohydrate metabolic process"/>
    <property type="evidence" value="ECO:0007669"/>
    <property type="project" value="InterPro"/>
</dbReference>
<name>A0AAD2HH83_9AGAR</name>
<dbReference type="GO" id="GO:0005634">
    <property type="term" value="C:nucleus"/>
    <property type="evidence" value="ECO:0007669"/>
    <property type="project" value="TreeGrafter"/>
</dbReference>
<dbReference type="AlphaFoldDB" id="A0AAD2HH83"/>
<feature type="domain" description="PARG catalytic Macro" evidence="5">
    <location>
        <begin position="230"/>
        <end position="390"/>
    </location>
</feature>
<dbReference type="InterPro" id="IPR046372">
    <property type="entry name" value="PARG_cat_C"/>
</dbReference>
<dbReference type="EC" id="3.2.1.143" evidence="2"/>
<evidence type="ECO:0000256" key="1">
    <source>
        <dbReference type="ARBA" id="ARBA00009545"/>
    </source>
</evidence>
<proteinExistence type="inferred from homology"/>
<feature type="binding site" evidence="4">
    <location>
        <position position="234"/>
    </location>
    <ligand>
        <name>substrate</name>
    </ligand>
</feature>
<organism evidence="7 8">
    <name type="scientific">Mycena citricolor</name>
    <dbReference type="NCBI Taxonomy" id="2018698"/>
    <lineage>
        <taxon>Eukaryota</taxon>
        <taxon>Fungi</taxon>
        <taxon>Dikarya</taxon>
        <taxon>Basidiomycota</taxon>
        <taxon>Agaricomycotina</taxon>
        <taxon>Agaricomycetes</taxon>
        <taxon>Agaricomycetidae</taxon>
        <taxon>Agaricales</taxon>
        <taxon>Marasmiineae</taxon>
        <taxon>Mycenaceae</taxon>
        <taxon>Mycena</taxon>
    </lineage>
</organism>
<dbReference type="InterPro" id="IPR048362">
    <property type="entry name" value="PARG_helical"/>
</dbReference>
<evidence type="ECO:0000256" key="2">
    <source>
        <dbReference type="ARBA" id="ARBA00012255"/>
    </source>
</evidence>
<dbReference type="Pfam" id="PF20811">
    <property type="entry name" value="PARG_cat_N"/>
    <property type="match status" value="1"/>
</dbReference>
<dbReference type="Proteomes" id="UP001295794">
    <property type="component" value="Unassembled WGS sequence"/>
</dbReference>
<sequence length="447" mass="49089">MLLPNAPDHLVSDNFSLLDADTDLVLFWSLLPKIILPPAQSTSQLIEALESIAITMRVKSAPSYGFLRRFLDERWDNERFFRRTWARCVDLALEMSALFPDGTLAPLSSENPCVAFSARQIACLVVHQFLCTLPEFAHQAPDDSQDLSIWFHDDQPHPHAVEAYLTALFTYFDRIAGSDMAGDVSLTLCTGPPSQSMAQASVEFRPIRIAPLDAPTTSTTLMGIPRGACVISANSHIGFGRTASQEEMQVGCTPTALPAKLVTPPLSDTKVLVVRGCAPVVEMVGYGRAAVLHRIVPAYEHDWSQRVMLFMDALELDGYDSTSCTPDLLPGHIDRELNKALTAFASDSYEEVVTGHWGCGAFGGNKEIKSVVQWCAASRAGVELAFVCDTQDSFAVDFKKFVDQALNRHWKVDDVLSVLASIGPTDPARLSIFAALSTQMERRVPQR</sequence>
<dbReference type="EMBL" id="CAVNYO010000411">
    <property type="protein sequence ID" value="CAK5276629.1"/>
    <property type="molecule type" value="Genomic_DNA"/>
</dbReference>
<dbReference type="PANTHER" id="PTHR12837">
    <property type="entry name" value="POLY ADP-RIBOSE GLYCOHYDROLASE"/>
    <property type="match status" value="1"/>
</dbReference>
<dbReference type="GO" id="GO:0004649">
    <property type="term" value="F:poly(ADP-ribose) glycohydrolase activity"/>
    <property type="evidence" value="ECO:0007669"/>
    <property type="project" value="UniProtKB-EC"/>
</dbReference>
<dbReference type="GO" id="GO:0009225">
    <property type="term" value="P:nucleotide-sugar metabolic process"/>
    <property type="evidence" value="ECO:0007669"/>
    <property type="project" value="TreeGrafter"/>
</dbReference>